<organism evidence="15 16">
    <name type="scientific">Enorma phocaeensis</name>
    <dbReference type="NCBI Taxonomy" id="1871019"/>
    <lineage>
        <taxon>Bacteria</taxon>
        <taxon>Bacillati</taxon>
        <taxon>Actinomycetota</taxon>
        <taxon>Coriobacteriia</taxon>
        <taxon>Coriobacteriales</taxon>
        <taxon>Coriobacteriaceae</taxon>
        <taxon>Enorma</taxon>
    </lineage>
</organism>
<evidence type="ECO:0000256" key="7">
    <source>
        <dbReference type="ARBA" id="ARBA00022984"/>
    </source>
</evidence>
<name>A0A921IVE5_9ACTN</name>
<evidence type="ECO:0000256" key="1">
    <source>
        <dbReference type="ARBA" id="ARBA00022490"/>
    </source>
</evidence>
<dbReference type="Pfam" id="PF01225">
    <property type="entry name" value="Mur_ligase"/>
    <property type="match status" value="1"/>
</dbReference>
<evidence type="ECO:0000259" key="12">
    <source>
        <dbReference type="Pfam" id="PF01225"/>
    </source>
</evidence>
<evidence type="ECO:0000256" key="2">
    <source>
        <dbReference type="ARBA" id="ARBA00022598"/>
    </source>
</evidence>
<dbReference type="EC" id="6.3.2.10" evidence="10 11"/>
<keyword evidence="6 10" id="KW-0133">Cell shape</keyword>
<evidence type="ECO:0000313" key="15">
    <source>
        <dbReference type="EMBL" id="HJG37615.1"/>
    </source>
</evidence>
<accession>A0A921IVE5</accession>
<dbReference type="InterPro" id="IPR035911">
    <property type="entry name" value="MurE/MurF_N"/>
</dbReference>
<reference evidence="15" key="1">
    <citation type="journal article" date="2021" name="PeerJ">
        <title>Extensive microbial diversity within the chicken gut microbiome revealed by metagenomics and culture.</title>
        <authorList>
            <person name="Gilroy R."/>
            <person name="Ravi A."/>
            <person name="Getino M."/>
            <person name="Pursley I."/>
            <person name="Horton D.L."/>
            <person name="Alikhan N.F."/>
            <person name="Baker D."/>
            <person name="Gharbi K."/>
            <person name="Hall N."/>
            <person name="Watson M."/>
            <person name="Adriaenssens E.M."/>
            <person name="Foster-Nyarko E."/>
            <person name="Jarju S."/>
            <person name="Secka A."/>
            <person name="Antonio M."/>
            <person name="Oren A."/>
            <person name="Chaudhuri R.R."/>
            <person name="La Ragione R."/>
            <person name="Hildebrand F."/>
            <person name="Pallen M.J."/>
        </authorList>
    </citation>
    <scope>NUCLEOTIDE SEQUENCE</scope>
    <source>
        <strain evidence="15">ChiHjej13B12-9602</strain>
    </source>
</reference>
<sequence length="482" mass="50314">MVELAVKDIQEATGARLLAGDPGSACTRCIIDSREAAAGDLFVAFPGERVDGNDFAAPAIEAGAAAVALTRDPSKELLDLAHERGCAVFALDDAEDFLLSLAHRWRRILGCTVVGITGSIGKTTTKDVLAGVLRQRFRVHVTGGNFNNLIGMPLTILSAPRDTQVLVLEMGMNSRGEIERLTRCAEPSLAVITKIGTSHIGMLGSRENIARAKAEIVDGMVPVSVGAEAGKPGAAPLLVLTGEDPFTPFIADTFARPAGVEVLCAGLEESDAVSATAIELGDDGCPSFTLTLEDGSHARTELAITGRQSVSNAVLAAAIASRLGVTVAEIDHAFRALQITGRRQEVRRASSGARIIDDSYNASPESTAAALDLLCTLPTRGRRIAVLGEIGELGDESERLHGLVGAYAAAKKLDLMVCVGADGAAEMLAAARLMGMDEDVTLSAATAEEAVRFIGGDLGPDDTVLVKGSRFVGLDRFVEEVC</sequence>
<gene>
    <name evidence="10" type="primary">murF</name>
    <name evidence="15" type="ORF">K8V70_07140</name>
</gene>
<evidence type="ECO:0000256" key="6">
    <source>
        <dbReference type="ARBA" id="ARBA00022960"/>
    </source>
</evidence>
<protein>
    <recommendedName>
        <fullName evidence="10 11">UDP-N-acetylmuramoyl-tripeptide--D-alanyl-D-alanine ligase</fullName>
        <ecNumber evidence="10 11">6.3.2.10</ecNumber>
    </recommendedName>
    <alternativeName>
        <fullName evidence="10">D-alanyl-D-alanine-adding enzyme</fullName>
    </alternativeName>
</protein>
<dbReference type="Pfam" id="PF08245">
    <property type="entry name" value="Mur_ligase_M"/>
    <property type="match status" value="1"/>
</dbReference>
<dbReference type="AlphaFoldDB" id="A0A921IVE5"/>
<dbReference type="GO" id="GO:0051301">
    <property type="term" value="P:cell division"/>
    <property type="evidence" value="ECO:0007669"/>
    <property type="project" value="UniProtKB-KW"/>
</dbReference>
<keyword evidence="7 10" id="KW-0573">Peptidoglycan synthesis</keyword>
<dbReference type="GO" id="GO:0009252">
    <property type="term" value="P:peptidoglycan biosynthetic process"/>
    <property type="evidence" value="ECO:0007669"/>
    <property type="project" value="UniProtKB-UniRule"/>
</dbReference>
<feature type="binding site" evidence="10">
    <location>
        <begin position="118"/>
        <end position="124"/>
    </location>
    <ligand>
        <name>ATP</name>
        <dbReference type="ChEBI" id="CHEBI:30616"/>
    </ligand>
</feature>
<dbReference type="InterPro" id="IPR036615">
    <property type="entry name" value="Mur_ligase_C_dom_sf"/>
</dbReference>
<feature type="domain" description="Mur ligase N-terminal catalytic" evidence="12">
    <location>
        <begin position="31"/>
        <end position="73"/>
    </location>
</feature>
<dbReference type="PANTHER" id="PTHR43024">
    <property type="entry name" value="UDP-N-ACETYLMURAMOYL-TRIPEPTIDE--D-ALANYL-D-ALANINE LIGASE"/>
    <property type="match status" value="1"/>
</dbReference>
<evidence type="ECO:0000259" key="13">
    <source>
        <dbReference type="Pfam" id="PF02875"/>
    </source>
</evidence>
<dbReference type="EMBL" id="DYUZ01000029">
    <property type="protein sequence ID" value="HJG37615.1"/>
    <property type="molecule type" value="Genomic_DNA"/>
</dbReference>
<keyword evidence="5 10" id="KW-0067">ATP-binding</keyword>
<evidence type="ECO:0000256" key="9">
    <source>
        <dbReference type="ARBA" id="ARBA00023316"/>
    </source>
</evidence>
<comment type="function">
    <text evidence="10 11">Involved in cell wall formation. Catalyzes the final step in the synthesis of UDP-N-acetylmuramoyl-pentapeptide, the precursor of murein.</text>
</comment>
<dbReference type="InterPro" id="IPR036565">
    <property type="entry name" value="Mur-like_cat_sf"/>
</dbReference>
<dbReference type="InterPro" id="IPR004101">
    <property type="entry name" value="Mur_ligase_C"/>
</dbReference>
<dbReference type="GO" id="GO:0005737">
    <property type="term" value="C:cytoplasm"/>
    <property type="evidence" value="ECO:0007669"/>
    <property type="project" value="UniProtKB-SubCell"/>
</dbReference>
<evidence type="ECO:0000313" key="16">
    <source>
        <dbReference type="Proteomes" id="UP000753256"/>
    </source>
</evidence>
<dbReference type="GO" id="GO:0008360">
    <property type="term" value="P:regulation of cell shape"/>
    <property type="evidence" value="ECO:0007669"/>
    <property type="project" value="UniProtKB-KW"/>
</dbReference>
<keyword evidence="2 10" id="KW-0436">Ligase</keyword>
<dbReference type="InterPro" id="IPR005863">
    <property type="entry name" value="UDP-N-AcMur_synth"/>
</dbReference>
<dbReference type="InterPro" id="IPR000713">
    <property type="entry name" value="Mur_ligase_N"/>
</dbReference>
<dbReference type="Proteomes" id="UP000753256">
    <property type="component" value="Unassembled WGS sequence"/>
</dbReference>
<comment type="subcellular location">
    <subcellularLocation>
        <location evidence="10 11">Cytoplasm</location>
    </subcellularLocation>
</comment>
<feature type="domain" description="Mur ligase C-terminal" evidence="13">
    <location>
        <begin position="342"/>
        <end position="470"/>
    </location>
</feature>
<comment type="similarity">
    <text evidence="10">Belongs to the MurCDEF family. MurF subfamily.</text>
</comment>
<evidence type="ECO:0000256" key="5">
    <source>
        <dbReference type="ARBA" id="ARBA00022840"/>
    </source>
</evidence>
<dbReference type="Pfam" id="PF02875">
    <property type="entry name" value="Mur_ligase_C"/>
    <property type="match status" value="1"/>
</dbReference>
<reference evidence="15" key="2">
    <citation type="submission" date="2021-09" db="EMBL/GenBank/DDBJ databases">
        <authorList>
            <person name="Gilroy R."/>
        </authorList>
    </citation>
    <scope>NUCLEOTIDE SEQUENCE</scope>
    <source>
        <strain evidence="15">ChiHjej13B12-9602</strain>
    </source>
</reference>
<evidence type="ECO:0000256" key="3">
    <source>
        <dbReference type="ARBA" id="ARBA00022618"/>
    </source>
</evidence>
<dbReference type="GO" id="GO:0071555">
    <property type="term" value="P:cell wall organization"/>
    <property type="evidence" value="ECO:0007669"/>
    <property type="project" value="UniProtKB-KW"/>
</dbReference>
<evidence type="ECO:0000256" key="8">
    <source>
        <dbReference type="ARBA" id="ARBA00023306"/>
    </source>
</evidence>
<dbReference type="GO" id="GO:0005524">
    <property type="term" value="F:ATP binding"/>
    <property type="evidence" value="ECO:0007669"/>
    <property type="project" value="UniProtKB-UniRule"/>
</dbReference>
<dbReference type="SUPFAM" id="SSF63418">
    <property type="entry name" value="MurE/MurF N-terminal domain"/>
    <property type="match status" value="1"/>
</dbReference>
<keyword evidence="3 10" id="KW-0132">Cell division</keyword>
<evidence type="ECO:0000256" key="11">
    <source>
        <dbReference type="RuleBase" id="RU004136"/>
    </source>
</evidence>
<dbReference type="HAMAP" id="MF_02019">
    <property type="entry name" value="MurF"/>
    <property type="match status" value="1"/>
</dbReference>
<evidence type="ECO:0000256" key="10">
    <source>
        <dbReference type="HAMAP-Rule" id="MF_02019"/>
    </source>
</evidence>
<dbReference type="Gene3D" id="3.40.1390.10">
    <property type="entry name" value="MurE/MurF, N-terminal domain"/>
    <property type="match status" value="1"/>
</dbReference>
<dbReference type="Gene3D" id="3.40.1190.10">
    <property type="entry name" value="Mur-like, catalytic domain"/>
    <property type="match status" value="1"/>
</dbReference>
<comment type="caution">
    <text evidence="15">The sequence shown here is derived from an EMBL/GenBank/DDBJ whole genome shotgun (WGS) entry which is preliminary data.</text>
</comment>
<keyword evidence="8 10" id="KW-0131">Cell cycle</keyword>
<comment type="pathway">
    <text evidence="10 11">Cell wall biogenesis; peptidoglycan biosynthesis.</text>
</comment>
<comment type="catalytic activity">
    <reaction evidence="10 11">
        <text>D-alanyl-D-alanine + UDP-N-acetyl-alpha-D-muramoyl-L-alanyl-gamma-D-glutamyl-meso-2,6-diaminopimelate + ATP = UDP-N-acetyl-alpha-D-muramoyl-L-alanyl-gamma-D-glutamyl-meso-2,6-diaminopimeloyl-D-alanyl-D-alanine + ADP + phosphate + H(+)</text>
        <dbReference type="Rhea" id="RHEA:28374"/>
        <dbReference type="ChEBI" id="CHEBI:15378"/>
        <dbReference type="ChEBI" id="CHEBI:30616"/>
        <dbReference type="ChEBI" id="CHEBI:43474"/>
        <dbReference type="ChEBI" id="CHEBI:57822"/>
        <dbReference type="ChEBI" id="CHEBI:61386"/>
        <dbReference type="ChEBI" id="CHEBI:83905"/>
        <dbReference type="ChEBI" id="CHEBI:456216"/>
        <dbReference type="EC" id="6.3.2.10"/>
    </reaction>
</comment>
<dbReference type="InterPro" id="IPR051046">
    <property type="entry name" value="MurCDEF_CellWall_CoF430Synth"/>
</dbReference>
<dbReference type="SUPFAM" id="SSF53244">
    <property type="entry name" value="MurD-like peptide ligases, peptide-binding domain"/>
    <property type="match status" value="1"/>
</dbReference>
<evidence type="ECO:0000256" key="4">
    <source>
        <dbReference type="ARBA" id="ARBA00022741"/>
    </source>
</evidence>
<keyword evidence="4 10" id="KW-0547">Nucleotide-binding</keyword>
<dbReference type="Gene3D" id="3.90.190.20">
    <property type="entry name" value="Mur ligase, C-terminal domain"/>
    <property type="match status" value="1"/>
</dbReference>
<keyword evidence="1 10" id="KW-0963">Cytoplasm</keyword>
<dbReference type="NCBIfam" id="TIGR01143">
    <property type="entry name" value="murF"/>
    <property type="match status" value="1"/>
</dbReference>
<dbReference type="SUPFAM" id="SSF53623">
    <property type="entry name" value="MurD-like peptide ligases, catalytic domain"/>
    <property type="match status" value="1"/>
</dbReference>
<dbReference type="PANTHER" id="PTHR43024:SF1">
    <property type="entry name" value="UDP-N-ACETYLMURAMOYL-TRIPEPTIDE--D-ALANYL-D-ALANINE LIGASE"/>
    <property type="match status" value="1"/>
</dbReference>
<proteinExistence type="inferred from homology"/>
<dbReference type="GO" id="GO:0047480">
    <property type="term" value="F:UDP-N-acetylmuramoyl-tripeptide-D-alanyl-D-alanine ligase activity"/>
    <property type="evidence" value="ECO:0007669"/>
    <property type="project" value="UniProtKB-UniRule"/>
</dbReference>
<keyword evidence="9 10" id="KW-0961">Cell wall biogenesis/degradation</keyword>
<feature type="domain" description="Mur ligase central" evidence="14">
    <location>
        <begin position="116"/>
        <end position="320"/>
    </location>
</feature>
<evidence type="ECO:0000259" key="14">
    <source>
        <dbReference type="Pfam" id="PF08245"/>
    </source>
</evidence>
<dbReference type="InterPro" id="IPR013221">
    <property type="entry name" value="Mur_ligase_cen"/>
</dbReference>